<dbReference type="Proteomes" id="UP001642360">
    <property type="component" value="Unassembled WGS sequence"/>
</dbReference>
<gene>
    <name evidence="2" type="ORF">ILEXP_LOCUS21817</name>
</gene>
<reference evidence="2 3" key="1">
    <citation type="submission" date="2024-02" db="EMBL/GenBank/DDBJ databases">
        <authorList>
            <person name="Vignale AGUSTIN F."/>
            <person name="Sosa J E."/>
            <person name="Modenutti C."/>
        </authorList>
    </citation>
    <scope>NUCLEOTIDE SEQUENCE [LARGE SCALE GENOMIC DNA]</scope>
</reference>
<name>A0ABC8S9B9_9AQUA</name>
<sequence length="83" mass="9785">MQTVQTERPMKSPPSPLMSETELLNSRRIAKEEYSIDEFHELTETSDSLSEKMRLGTEAQRFSHLFETTLVLITYFISRKERM</sequence>
<evidence type="ECO:0000313" key="3">
    <source>
        <dbReference type="Proteomes" id="UP001642360"/>
    </source>
</evidence>
<protein>
    <submittedName>
        <fullName evidence="2">Uncharacterized protein</fullName>
    </submittedName>
</protein>
<evidence type="ECO:0000313" key="2">
    <source>
        <dbReference type="EMBL" id="CAK9153548.1"/>
    </source>
</evidence>
<accession>A0ABC8S9B9</accession>
<dbReference type="EMBL" id="CAUOFW020002407">
    <property type="protein sequence ID" value="CAK9153548.1"/>
    <property type="molecule type" value="Genomic_DNA"/>
</dbReference>
<organism evidence="2 3">
    <name type="scientific">Ilex paraguariensis</name>
    <name type="common">yerba mate</name>
    <dbReference type="NCBI Taxonomy" id="185542"/>
    <lineage>
        <taxon>Eukaryota</taxon>
        <taxon>Viridiplantae</taxon>
        <taxon>Streptophyta</taxon>
        <taxon>Embryophyta</taxon>
        <taxon>Tracheophyta</taxon>
        <taxon>Spermatophyta</taxon>
        <taxon>Magnoliopsida</taxon>
        <taxon>eudicotyledons</taxon>
        <taxon>Gunneridae</taxon>
        <taxon>Pentapetalae</taxon>
        <taxon>asterids</taxon>
        <taxon>campanulids</taxon>
        <taxon>Aquifoliales</taxon>
        <taxon>Aquifoliaceae</taxon>
        <taxon>Ilex</taxon>
    </lineage>
</organism>
<dbReference type="AlphaFoldDB" id="A0ABC8S9B9"/>
<evidence type="ECO:0000256" key="1">
    <source>
        <dbReference type="SAM" id="MobiDB-lite"/>
    </source>
</evidence>
<comment type="caution">
    <text evidence="2">The sequence shown here is derived from an EMBL/GenBank/DDBJ whole genome shotgun (WGS) entry which is preliminary data.</text>
</comment>
<proteinExistence type="predicted"/>
<keyword evidence="3" id="KW-1185">Reference proteome</keyword>
<feature type="region of interest" description="Disordered" evidence="1">
    <location>
        <begin position="1"/>
        <end position="20"/>
    </location>
</feature>